<evidence type="ECO:0000256" key="9">
    <source>
        <dbReference type="PROSITE-ProRule" id="PRU00042"/>
    </source>
</evidence>
<keyword evidence="12" id="KW-1185">Reference proteome</keyword>
<evidence type="ECO:0000256" key="1">
    <source>
        <dbReference type="ARBA" id="ARBA00004123"/>
    </source>
</evidence>
<feature type="non-terminal residue" evidence="11">
    <location>
        <position position="1"/>
    </location>
</feature>
<feature type="domain" description="C2H2-type" evidence="10">
    <location>
        <begin position="470"/>
        <end position="497"/>
    </location>
</feature>
<evidence type="ECO:0000256" key="6">
    <source>
        <dbReference type="ARBA" id="ARBA00023015"/>
    </source>
</evidence>
<sequence length="955" mass="107484">YIYIYIIALDTESREKYILRTVSSSKSCGNSDFRVGSRRAKKSKTSFKSKIIVEKENAAKILKSSNQNYIERGTSHIIPEEPNIERQAETLTSIPDTYIPISTHQTTTAPVAANQITQYGSQYPSIEFVSNINNLNTESLNNSKSITSNNEINENSSLTNISENTFQYATTVLQAPAYVLNLPNTYSNNVGVCSNQISITKGNNIIEFIPTTQYIYTEGGGSEIYNVPVNSSNIVNENVDSQSQLPERVEVTKNMETEIIDINIEEPVKLEVLRSLEEPMTECYSTVSHDHGYVGNETNVQVNDPEPIKEEKVDDELMALWDDITGGSGLIEFNSSTTPSSVSKESDARGLLQGVSYVSKIESRQNSSEKKRKKARLKGRGKFIGQSKSERERALNFIEKIKSQPNIQLENLECDICDPPRVFTAAATLLSHYKSHAGIRPYVCVFCGSVFTRQHSLNYHYLIHLNQTRFTCVDCGRKFRHPSHFKEHRRRHTGESPFECTDCFMRFKTRNTYKRHLRTRHGKKLTTQGSVHTICEEKNTNSDTNGEQFFTQNISLGSQSSGHALESFNVVNDNSVSSSEQKEMSENISSSTYERGVTVFDSAVNKNLPFQKLSNNEETDMNPFLVCDMLPIQVKYSSASIESNVSLTFSSVDKECNKVSEVLTCSNVSEKPAKLFITSEKPRDNFSGNDKKKEFSYVLKKTNSNNIVDCDSNLKYSRNNIVNNSSELHNTKHLKTCETSVSLKKIEKEPVVGKNFGTYVVNNDNTNAVAVSDGERYDEMKSVMSGSILGALLTSGTSGVHRGYSISSQPKHISEVTLEEQKTMYVNDCVKKTDKWDSLMREVVSLSTMVKEKTEPKMDYPTYDNDTPNSSEVVKEFDSNGISYDRPRVTDVRSEVYVLKYANESSGTRFAKIFKSNPSSMIKETTEIRKENTNIILETPILIKSSVGSWEDRRN</sequence>
<protein>
    <submittedName>
        <fullName evidence="11">Zinc finger Y-chromosomal protein</fullName>
    </submittedName>
</protein>
<keyword evidence="6" id="KW-0805">Transcription regulation</keyword>
<evidence type="ECO:0000256" key="2">
    <source>
        <dbReference type="ARBA" id="ARBA00022723"/>
    </source>
</evidence>
<keyword evidence="8" id="KW-0539">Nucleus</keyword>
<evidence type="ECO:0000256" key="4">
    <source>
        <dbReference type="ARBA" id="ARBA00022771"/>
    </source>
</evidence>
<evidence type="ECO:0000256" key="8">
    <source>
        <dbReference type="ARBA" id="ARBA00023242"/>
    </source>
</evidence>
<dbReference type="Gene3D" id="3.30.160.60">
    <property type="entry name" value="Classic Zinc Finger"/>
    <property type="match status" value="3"/>
</dbReference>
<dbReference type="GO" id="GO:0000981">
    <property type="term" value="F:DNA-binding transcription factor activity, RNA polymerase II-specific"/>
    <property type="evidence" value="ECO:0007669"/>
    <property type="project" value="TreeGrafter"/>
</dbReference>
<dbReference type="GO" id="GO:0008270">
    <property type="term" value="F:zinc ion binding"/>
    <property type="evidence" value="ECO:0007669"/>
    <property type="project" value="UniProtKB-KW"/>
</dbReference>
<dbReference type="PROSITE" id="PS50157">
    <property type="entry name" value="ZINC_FINGER_C2H2_2"/>
    <property type="match status" value="4"/>
</dbReference>
<dbReference type="Proteomes" id="UP000326759">
    <property type="component" value="Unassembled WGS sequence"/>
</dbReference>
<feature type="domain" description="C2H2-type" evidence="10">
    <location>
        <begin position="498"/>
        <end position="525"/>
    </location>
</feature>
<dbReference type="PROSITE" id="PS00028">
    <property type="entry name" value="ZINC_FINGER_C2H2_1"/>
    <property type="match status" value="3"/>
</dbReference>
<feature type="domain" description="C2H2-type" evidence="10">
    <location>
        <begin position="412"/>
        <end position="441"/>
    </location>
</feature>
<keyword evidence="4 9" id="KW-0863">Zinc-finger</keyword>
<dbReference type="PANTHER" id="PTHR24394">
    <property type="entry name" value="ZINC FINGER PROTEIN"/>
    <property type="match status" value="1"/>
</dbReference>
<evidence type="ECO:0000256" key="7">
    <source>
        <dbReference type="ARBA" id="ARBA00023163"/>
    </source>
</evidence>
<accession>A0A5N5TI65</accession>
<evidence type="ECO:0000256" key="5">
    <source>
        <dbReference type="ARBA" id="ARBA00022833"/>
    </source>
</evidence>
<keyword evidence="3" id="KW-0677">Repeat</keyword>
<comment type="subcellular location">
    <subcellularLocation>
        <location evidence="1">Nucleus</location>
    </subcellularLocation>
</comment>
<dbReference type="FunFam" id="3.30.160.60:FF:002326">
    <property type="entry name" value="B-cell CLL/lymphoma 6 member B protein"/>
    <property type="match status" value="1"/>
</dbReference>
<evidence type="ECO:0000256" key="3">
    <source>
        <dbReference type="ARBA" id="ARBA00022737"/>
    </source>
</evidence>
<dbReference type="InterPro" id="IPR036236">
    <property type="entry name" value="Znf_C2H2_sf"/>
</dbReference>
<gene>
    <name evidence="11" type="primary">ZFY_1</name>
    <name evidence="11" type="ORF">Anas_04521</name>
</gene>
<dbReference type="Pfam" id="PF00096">
    <property type="entry name" value="zf-C2H2"/>
    <property type="match status" value="2"/>
</dbReference>
<reference evidence="11 12" key="1">
    <citation type="journal article" date="2019" name="PLoS Biol.">
        <title>Sex chromosomes control vertical transmission of feminizing Wolbachia symbionts in an isopod.</title>
        <authorList>
            <person name="Becking T."/>
            <person name="Chebbi M.A."/>
            <person name="Giraud I."/>
            <person name="Moumen B."/>
            <person name="Laverre T."/>
            <person name="Caubet Y."/>
            <person name="Peccoud J."/>
            <person name="Gilbert C."/>
            <person name="Cordaux R."/>
        </authorList>
    </citation>
    <scope>NUCLEOTIDE SEQUENCE [LARGE SCALE GENOMIC DNA]</scope>
    <source>
        <strain evidence="11">ANa2</strain>
        <tissue evidence="11">Whole body excluding digestive tract and cuticle</tissue>
    </source>
</reference>
<keyword evidence="2" id="KW-0479">Metal-binding</keyword>
<dbReference type="PANTHER" id="PTHR24394:SF48">
    <property type="entry name" value="ZINC FINGER PROTEIN 771"/>
    <property type="match status" value="1"/>
</dbReference>
<comment type="caution">
    <text evidence="11">The sequence shown here is derived from an EMBL/GenBank/DDBJ whole genome shotgun (WGS) entry which is preliminary data.</text>
</comment>
<feature type="domain" description="C2H2-type" evidence="10">
    <location>
        <begin position="442"/>
        <end position="469"/>
    </location>
</feature>
<dbReference type="AlphaFoldDB" id="A0A5N5TI65"/>
<evidence type="ECO:0000259" key="10">
    <source>
        <dbReference type="PROSITE" id="PS50157"/>
    </source>
</evidence>
<proteinExistence type="predicted"/>
<evidence type="ECO:0000313" key="12">
    <source>
        <dbReference type="Proteomes" id="UP000326759"/>
    </source>
</evidence>
<organism evidence="11 12">
    <name type="scientific">Armadillidium nasatum</name>
    <dbReference type="NCBI Taxonomy" id="96803"/>
    <lineage>
        <taxon>Eukaryota</taxon>
        <taxon>Metazoa</taxon>
        <taxon>Ecdysozoa</taxon>
        <taxon>Arthropoda</taxon>
        <taxon>Crustacea</taxon>
        <taxon>Multicrustacea</taxon>
        <taxon>Malacostraca</taxon>
        <taxon>Eumalacostraca</taxon>
        <taxon>Peracarida</taxon>
        <taxon>Isopoda</taxon>
        <taxon>Oniscidea</taxon>
        <taxon>Crinocheta</taxon>
        <taxon>Armadillidiidae</taxon>
        <taxon>Armadillidium</taxon>
    </lineage>
</organism>
<dbReference type="InterPro" id="IPR013087">
    <property type="entry name" value="Znf_C2H2_type"/>
</dbReference>
<dbReference type="SMART" id="SM00355">
    <property type="entry name" value="ZnF_C2H2"/>
    <property type="match status" value="4"/>
</dbReference>
<evidence type="ECO:0000313" key="11">
    <source>
        <dbReference type="EMBL" id="KAB7505879.1"/>
    </source>
</evidence>
<dbReference type="GO" id="GO:0003677">
    <property type="term" value="F:DNA binding"/>
    <property type="evidence" value="ECO:0007669"/>
    <property type="project" value="UniProtKB-KW"/>
</dbReference>
<dbReference type="GO" id="GO:0005634">
    <property type="term" value="C:nucleus"/>
    <property type="evidence" value="ECO:0007669"/>
    <property type="project" value="UniProtKB-SubCell"/>
</dbReference>
<name>A0A5N5TI65_9CRUS</name>
<keyword evidence="5" id="KW-0862">Zinc</keyword>
<dbReference type="OrthoDB" id="3533395at2759"/>
<keyword evidence="7" id="KW-0804">Transcription</keyword>
<dbReference type="EMBL" id="SEYY01001078">
    <property type="protein sequence ID" value="KAB7505879.1"/>
    <property type="molecule type" value="Genomic_DNA"/>
</dbReference>
<dbReference type="SUPFAM" id="SSF57667">
    <property type="entry name" value="beta-beta-alpha zinc fingers"/>
    <property type="match status" value="2"/>
</dbReference>